<feature type="transmembrane region" description="Helical" evidence="7">
    <location>
        <begin position="36"/>
        <end position="64"/>
    </location>
</feature>
<keyword evidence="6 7" id="KW-0472">Membrane</keyword>
<comment type="similarity">
    <text evidence="7">Belongs to the binding-protein-dependent transport system permease family.</text>
</comment>
<dbReference type="CDD" id="cd06261">
    <property type="entry name" value="TM_PBP2"/>
    <property type="match status" value="1"/>
</dbReference>
<gene>
    <name evidence="9" type="ORF">TSACC_22075</name>
</gene>
<evidence type="ECO:0000256" key="7">
    <source>
        <dbReference type="RuleBase" id="RU363032"/>
    </source>
</evidence>
<protein>
    <submittedName>
        <fullName evidence="9">Peptide/nickel transport system permease protein</fullName>
    </submittedName>
</protein>
<proteinExistence type="inferred from homology"/>
<dbReference type="PANTHER" id="PTHR43386:SF1">
    <property type="entry name" value="D,D-DIPEPTIDE TRANSPORT SYSTEM PERMEASE PROTEIN DDPC-RELATED"/>
    <property type="match status" value="1"/>
</dbReference>
<feature type="domain" description="ABC transmembrane type-1" evidence="8">
    <location>
        <begin position="103"/>
        <end position="292"/>
    </location>
</feature>
<keyword evidence="4 7" id="KW-0812">Transmembrane</keyword>
<evidence type="ECO:0000256" key="6">
    <source>
        <dbReference type="ARBA" id="ARBA00023136"/>
    </source>
</evidence>
<keyword evidence="3" id="KW-1003">Cell membrane</keyword>
<evidence type="ECO:0000313" key="10">
    <source>
        <dbReference type="Proteomes" id="UP000076023"/>
    </source>
</evidence>
<feature type="transmembrane region" description="Helical" evidence="7">
    <location>
        <begin position="104"/>
        <end position="131"/>
    </location>
</feature>
<sequence length="306" mass="32944">MTTTASTASSAEVADLPLLLESPGRRMWRRFRKNPVGVVSSIVIVVFFTIALVTGICSLLGVYFPYNPNTTELTQKLMPPSAAHWLGTDNLGRDVLSRLLNGSYISLTVGFVAVAVSLFIGVTVGAISGYFGGWIDNIIMRVVDAILCFPSFFLILTAVALLGPNIMNIIVVIGLVSWTGTARLVRAEFLTLRETEYVRAAKALGIRTPGIIFRHILPNAAAPIIVTAVVGIPDAILTEAGLSFLGFGVQPPQATWGNIISDGKTYLLDAWWLIVFPGMAIFIAALAFYLAGDALRQAAESRSERK</sequence>
<dbReference type="InParanoid" id="A0A146GAK8"/>
<dbReference type="Pfam" id="PF00528">
    <property type="entry name" value="BPD_transp_1"/>
    <property type="match status" value="1"/>
</dbReference>
<dbReference type="Proteomes" id="UP000076023">
    <property type="component" value="Unassembled WGS sequence"/>
</dbReference>
<name>A0A146GAK8_TERSA</name>
<dbReference type="InterPro" id="IPR025966">
    <property type="entry name" value="OppC_N"/>
</dbReference>
<reference evidence="10" key="1">
    <citation type="journal article" date="2017" name="Genome Announc.">
        <title>Draft Genome Sequence of Terrimicrobium sacchariphilum NM-5T, a Facultative Anaerobic Soil Bacterium of the Class Spartobacteria.</title>
        <authorList>
            <person name="Qiu Y.L."/>
            <person name="Tourlousse D.M."/>
            <person name="Matsuura N."/>
            <person name="Ohashi A."/>
            <person name="Sekiguchi Y."/>
        </authorList>
    </citation>
    <scope>NUCLEOTIDE SEQUENCE [LARGE SCALE GENOMIC DNA]</scope>
    <source>
        <strain evidence="10">NM-5</strain>
    </source>
</reference>
<evidence type="ECO:0000256" key="3">
    <source>
        <dbReference type="ARBA" id="ARBA00022475"/>
    </source>
</evidence>
<dbReference type="PANTHER" id="PTHR43386">
    <property type="entry name" value="OLIGOPEPTIDE TRANSPORT SYSTEM PERMEASE PROTEIN APPC"/>
    <property type="match status" value="1"/>
</dbReference>
<evidence type="ECO:0000313" key="9">
    <source>
        <dbReference type="EMBL" id="GAT33658.1"/>
    </source>
</evidence>
<evidence type="ECO:0000256" key="4">
    <source>
        <dbReference type="ARBA" id="ARBA00022692"/>
    </source>
</evidence>
<organism evidence="9 10">
    <name type="scientific">Terrimicrobium sacchariphilum</name>
    <dbReference type="NCBI Taxonomy" id="690879"/>
    <lineage>
        <taxon>Bacteria</taxon>
        <taxon>Pseudomonadati</taxon>
        <taxon>Verrucomicrobiota</taxon>
        <taxon>Terrimicrobiia</taxon>
        <taxon>Terrimicrobiales</taxon>
        <taxon>Terrimicrobiaceae</taxon>
        <taxon>Terrimicrobium</taxon>
    </lineage>
</organism>
<evidence type="ECO:0000256" key="1">
    <source>
        <dbReference type="ARBA" id="ARBA00004651"/>
    </source>
</evidence>
<feature type="transmembrane region" description="Helical" evidence="7">
    <location>
        <begin position="216"/>
        <end position="237"/>
    </location>
</feature>
<evidence type="ECO:0000256" key="2">
    <source>
        <dbReference type="ARBA" id="ARBA00022448"/>
    </source>
</evidence>
<comment type="caution">
    <text evidence="9">The sequence shown here is derived from an EMBL/GenBank/DDBJ whole genome shotgun (WGS) entry which is preliminary data.</text>
</comment>
<dbReference type="OrthoDB" id="9783218at2"/>
<dbReference type="FunCoup" id="A0A146GAK8">
    <property type="interactions" value="146"/>
</dbReference>
<keyword evidence="5 7" id="KW-1133">Transmembrane helix</keyword>
<comment type="subcellular location">
    <subcellularLocation>
        <location evidence="1 7">Cell membrane</location>
        <topology evidence="1 7">Multi-pass membrane protein</topology>
    </subcellularLocation>
</comment>
<dbReference type="GO" id="GO:0055085">
    <property type="term" value="P:transmembrane transport"/>
    <property type="evidence" value="ECO:0007669"/>
    <property type="project" value="InterPro"/>
</dbReference>
<dbReference type="PROSITE" id="PS50928">
    <property type="entry name" value="ABC_TM1"/>
    <property type="match status" value="1"/>
</dbReference>
<dbReference type="EMBL" id="BDCO01000002">
    <property type="protein sequence ID" value="GAT33658.1"/>
    <property type="molecule type" value="Genomic_DNA"/>
</dbReference>
<keyword evidence="2 7" id="KW-0813">Transport</keyword>
<keyword evidence="10" id="KW-1185">Reference proteome</keyword>
<accession>A0A146GAK8</accession>
<dbReference type="InterPro" id="IPR000515">
    <property type="entry name" value="MetI-like"/>
</dbReference>
<dbReference type="Pfam" id="PF12911">
    <property type="entry name" value="OppC_N"/>
    <property type="match status" value="1"/>
</dbReference>
<dbReference type="InterPro" id="IPR050366">
    <property type="entry name" value="BP-dependent_transpt_permease"/>
</dbReference>
<dbReference type="STRING" id="690879.TSACC_22075"/>
<feature type="transmembrane region" description="Helical" evidence="7">
    <location>
        <begin position="166"/>
        <end position="185"/>
    </location>
</feature>
<evidence type="ECO:0000256" key="5">
    <source>
        <dbReference type="ARBA" id="ARBA00022989"/>
    </source>
</evidence>
<dbReference type="RefSeq" id="WP_084400395.1">
    <property type="nucleotide sequence ID" value="NZ_BDCO01000002.1"/>
</dbReference>
<evidence type="ECO:0000259" key="8">
    <source>
        <dbReference type="PROSITE" id="PS50928"/>
    </source>
</evidence>
<dbReference type="InterPro" id="IPR035906">
    <property type="entry name" value="MetI-like_sf"/>
</dbReference>
<dbReference type="AlphaFoldDB" id="A0A146GAK8"/>
<feature type="transmembrane region" description="Helical" evidence="7">
    <location>
        <begin position="138"/>
        <end position="160"/>
    </location>
</feature>
<dbReference type="SUPFAM" id="SSF161098">
    <property type="entry name" value="MetI-like"/>
    <property type="match status" value="1"/>
</dbReference>
<dbReference type="GO" id="GO:0005886">
    <property type="term" value="C:plasma membrane"/>
    <property type="evidence" value="ECO:0007669"/>
    <property type="project" value="UniProtKB-SubCell"/>
</dbReference>
<feature type="transmembrane region" description="Helical" evidence="7">
    <location>
        <begin position="270"/>
        <end position="292"/>
    </location>
</feature>
<dbReference type="Gene3D" id="1.10.3720.10">
    <property type="entry name" value="MetI-like"/>
    <property type="match status" value="1"/>
</dbReference>